<evidence type="ECO:0000313" key="1">
    <source>
        <dbReference type="EMBL" id="KAH6640456.1"/>
    </source>
</evidence>
<dbReference type="EMBL" id="JAGIZQ010000002">
    <property type="protein sequence ID" value="KAH6640456.1"/>
    <property type="molecule type" value="Genomic_DNA"/>
</dbReference>
<dbReference type="Proteomes" id="UP000724584">
    <property type="component" value="Unassembled WGS sequence"/>
</dbReference>
<organism evidence="1 2">
    <name type="scientific">Chaetomium tenue</name>
    <dbReference type="NCBI Taxonomy" id="1854479"/>
    <lineage>
        <taxon>Eukaryota</taxon>
        <taxon>Fungi</taxon>
        <taxon>Dikarya</taxon>
        <taxon>Ascomycota</taxon>
        <taxon>Pezizomycotina</taxon>
        <taxon>Sordariomycetes</taxon>
        <taxon>Sordariomycetidae</taxon>
        <taxon>Sordariales</taxon>
        <taxon>Chaetomiaceae</taxon>
        <taxon>Chaetomium</taxon>
    </lineage>
</organism>
<gene>
    <name evidence="1" type="ORF">F5144DRAFT_94455</name>
</gene>
<comment type="caution">
    <text evidence="1">The sequence shown here is derived from an EMBL/GenBank/DDBJ whole genome shotgun (WGS) entry which is preliminary data.</text>
</comment>
<sequence>MGFLRHGRRDVEVHPEQKWDFISLNDFKSTSCFAPLAYGYLWFSLIISLAVYAVDVFTAYQLLAFNKWSSQIEPAQFIPFDISKWIFTVCILLSFANLAYEYFRAVTIMRRGSVAECFLDSLAARLESIRMGQGRGWKRFLVFAELTKSKKGAEYIALFTFFSFQSWIRTILCSGPRQAINAMTLYSVYDARLQINQASFESSLADFFDKIRALATEEPRQAVILSGMLFTLVIWIFSFLSLLLAACFFVFFLWSYIPREDGGLSGFCERKVNKRLKQIVSIKINKAMAEDERKRKKAELRAAKKNGGDRPMTMKPSLPVLGDDDLAQMPSLSRADTFASFAEKPSHPSTPGSFEMNALGRKPPMPSRSNTKGTTASQYSAETSLLGGAAGMGMASSEVSTPTLPPLDLGGYPPVRTATSSSNRSYGPPQPQGMAMNGSSLRGYTASPATFASDPMPSLPPPVMSPVGPFNNYRGPGPNQPNQPRLPYPGDNRLPQRGDTRSPFPEDNGLPQRGDTRSPYPGDNRLPFPGDNRMMPQRGDTRSPHPSDTKSPFPGDNGLPQRGDTRSPYPDDNRLPYPGDNRSPFDDQLSGRASPAPSTTTYRSNLMSPRGPGPDGYPIRSATNPMPPRGAPQFPPSRAMTQPMQPFHRPTNSNGSQRSMQSAAPPYQPYQPYHQPTASNSSLRNMVHAASYDEQDNRSEYSGFSGRPTPAPFNSQRGPQGGYSNNNNNNGDDGWNQDLERGGPRY</sequence>
<proteinExistence type="predicted"/>
<evidence type="ECO:0000313" key="2">
    <source>
        <dbReference type="Proteomes" id="UP000724584"/>
    </source>
</evidence>
<reference evidence="1 2" key="1">
    <citation type="journal article" date="2021" name="Nat. Commun.">
        <title>Genetic determinants of endophytism in the Arabidopsis root mycobiome.</title>
        <authorList>
            <person name="Mesny F."/>
            <person name="Miyauchi S."/>
            <person name="Thiergart T."/>
            <person name="Pickel B."/>
            <person name="Atanasova L."/>
            <person name="Karlsson M."/>
            <person name="Huettel B."/>
            <person name="Barry K.W."/>
            <person name="Haridas S."/>
            <person name="Chen C."/>
            <person name="Bauer D."/>
            <person name="Andreopoulos W."/>
            <person name="Pangilinan J."/>
            <person name="LaButti K."/>
            <person name="Riley R."/>
            <person name="Lipzen A."/>
            <person name="Clum A."/>
            <person name="Drula E."/>
            <person name="Henrissat B."/>
            <person name="Kohler A."/>
            <person name="Grigoriev I.V."/>
            <person name="Martin F.M."/>
            <person name="Hacquard S."/>
        </authorList>
    </citation>
    <scope>NUCLEOTIDE SEQUENCE [LARGE SCALE GENOMIC DNA]</scope>
    <source>
        <strain evidence="1 2">MPI-SDFR-AT-0079</strain>
    </source>
</reference>
<name>A0ACB7PF65_9PEZI</name>
<accession>A0ACB7PF65</accession>
<protein>
    <submittedName>
        <fullName evidence="1">Uncharacterized protein</fullName>
    </submittedName>
</protein>
<keyword evidence="2" id="KW-1185">Reference proteome</keyword>